<sequence length="332" mass="35696">MIPQTLQKNFLIIILSLLFISTIVSCSSSSDDTITMTDPDPEPEPELVIDPTNSNTTIEASSPVESESYLTSIITVQLANNDGTLVTSGGDQIVLNVTGTAIISEITDNGDGTYSANVSSDIEESITVSGTVNGETITDTAIINFEGVQANPAQEVEQSSEPVGPTIIRINSGGPEVAYGDIIFQADQYFEGVSEAYTNPSVTEISGTEMDEIFLTERVTENDNPTSPFSYVIPLSNGTYTVKLYFAEIYWGAENPEMLEGGVGSRVFDISMEDTQIFTSYDIFKDVGVATASSRMYDIEVIDGELNILFEATVDRPKVSAIEIFGNGSITP</sequence>
<evidence type="ECO:0000256" key="4">
    <source>
        <dbReference type="ARBA" id="ARBA00022729"/>
    </source>
</evidence>
<evidence type="ECO:0000256" key="3">
    <source>
        <dbReference type="ARBA" id="ARBA00022692"/>
    </source>
</evidence>
<name>A0ABY0UI50_9FLAO</name>
<dbReference type="GeneID" id="90593723"/>
<accession>A0ABY0UI50</accession>
<proteinExistence type="inferred from homology"/>
<evidence type="ECO:0000313" key="14">
    <source>
        <dbReference type="Proteomes" id="UP000199574"/>
    </source>
</evidence>
<dbReference type="InterPro" id="IPR015217">
    <property type="entry name" value="Invasin_dom_3"/>
</dbReference>
<evidence type="ECO:0000256" key="10">
    <source>
        <dbReference type="SAM" id="MobiDB-lite"/>
    </source>
</evidence>
<evidence type="ECO:0000259" key="12">
    <source>
        <dbReference type="Pfam" id="PF11721"/>
    </source>
</evidence>
<evidence type="ECO:0000256" key="5">
    <source>
        <dbReference type="ARBA" id="ARBA00022824"/>
    </source>
</evidence>
<dbReference type="Proteomes" id="UP000199574">
    <property type="component" value="Chromosome I"/>
</dbReference>
<dbReference type="PANTHER" id="PTHR13460">
    <property type="match status" value="1"/>
</dbReference>
<keyword evidence="7" id="KW-0472">Membrane</keyword>
<evidence type="ECO:0000256" key="6">
    <source>
        <dbReference type="ARBA" id="ARBA00022989"/>
    </source>
</evidence>
<dbReference type="InterPro" id="IPR013783">
    <property type="entry name" value="Ig-like_fold"/>
</dbReference>
<dbReference type="PANTHER" id="PTHR13460:SF0">
    <property type="entry name" value="MALECTIN"/>
    <property type="match status" value="1"/>
</dbReference>
<dbReference type="Pfam" id="PF09134">
    <property type="entry name" value="Invasin_D3"/>
    <property type="match status" value="1"/>
</dbReference>
<reference evidence="13 14" key="1">
    <citation type="submission" date="2016-10" db="EMBL/GenBank/DDBJ databases">
        <authorList>
            <person name="Varghese N."/>
            <person name="Submissions S."/>
        </authorList>
    </citation>
    <scope>NUCLEOTIDE SEQUENCE [LARGE SCALE GENOMIC DNA]</scope>
    <source>
        <strain evidence="13 14">MAR_2009_60</strain>
    </source>
</reference>
<dbReference type="InterPro" id="IPR008979">
    <property type="entry name" value="Galactose-bd-like_sf"/>
</dbReference>
<evidence type="ECO:0000259" key="11">
    <source>
        <dbReference type="Pfam" id="PF09134"/>
    </source>
</evidence>
<protein>
    <submittedName>
        <fullName evidence="13">Di-glucose binding within endoplasmic reticulum</fullName>
    </submittedName>
</protein>
<comment type="subcellular location">
    <subcellularLocation>
        <location evidence="1">Endoplasmic reticulum membrane</location>
        <topology evidence="1">Single-pass type I membrane protein</topology>
    </subcellularLocation>
</comment>
<dbReference type="Pfam" id="PF11721">
    <property type="entry name" value="Malectin"/>
    <property type="match status" value="1"/>
</dbReference>
<keyword evidence="4" id="KW-0732">Signal</keyword>
<dbReference type="Gene3D" id="2.60.120.430">
    <property type="entry name" value="Galactose-binding lectin"/>
    <property type="match status" value="1"/>
</dbReference>
<feature type="region of interest" description="Disordered" evidence="10">
    <location>
        <begin position="30"/>
        <end position="56"/>
    </location>
</feature>
<dbReference type="EMBL" id="LT629754">
    <property type="protein sequence ID" value="SDS72367.1"/>
    <property type="molecule type" value="Genomic_DNA"/>
</dbReference>
<dbReference type="SUPFAM" id="SSF49785">
    <property type="entry name" value="Galactose-binding domain-like"/>
    <property type="match status" value="1"/>
</dbReference>
<evidence type="ECO:0000256" key="1">
    <source>
        <dbReference type="ARBA" id="ARBA00004115"/>
    </source>
</evidence>
<gene>
    <name evidence="13" type="ORF">SAMN05192545_1930</name>
</gene>
<feature type="domain" description="Malectin" evidence="12">
    <location>
        <begin position="167"/>
        <end position="322"/>
    </location>
</feature>
<evidence type="ECO:0000313" key="13">
    <source>
        <dbReference type="EMBL" id="SDS72367.1"/>
    </source>
</evidence>
<dbReference type="InterPro" id="IPR008964">
    <property type="entry name" value="Invasin/intimin_cell_adhesion"/>
</dbReference>
<keyword evidence="9" id="KW-0119">Carbohydrate metabolism</keyword>
<keyword evidence="14" id="KW-1185">Reference proteome</keyword>
<dbReference type="SUPFAM" id="SSF49373">
    <property type="entry name" value="Invasin/intimin cell-adhesion fragments"/>
    <property type="match status" value="1"/>
</dbReference>
<dbReference type="Gene3D" id="2.60.40.10">
    <property type="entry name" value="Immunoglobulins"/>
    <property type="match status" value="1"/>
</dbReference>
<organism evidence="13 14">
    <name type="scientific">Maribacter dokdonensis</name>
    <dbReference type="NCBI Taxonomy" id="320912"/>
    <lineage>
        <taxon>Bacteria</taxon>
        <taxon>Pseudomonadati</taxon>
        <taxon>Bacteroidota</taxon>
        <taxon>Flavobacteriia</taxon>
        <taxon>Flavobacteriales</taxon>
        <taxon>Flavobacteriaceae</taxon>
        <taxon>Maribacter</taxon>
    </lineage>
</organism>
<keyword evidence="8" id="KW-0325">Glycoprotein</keyword>
<keyword evidence="6" id="KW-1133">Transmembrane helix</keyword>
<evidence type="ECO:0000256" key="8">
    <source>
        <dbReference type="ARBA" id="ARBA00023180"/>
    </source>
</evidence>
<keyword evidence="3" id="KW-0812">Transmembrane</keyword>
<feature type="domain" description="Invasin" evidence="11">
    <location>
        <begin position="50"/>
        <end position="145"/>
    </location>
</feature>
<dbReference type="RefSeq" id="WP_091605296.1">
    <property type="nucleotide sequence ID" value="NZ_LT629754.1"/>
</dbReference>
<evidence type="ECO:0000256" key="7">
    <source>
        <dbReference type="ARBA" id="ARBA00023136"/>
    </source>
</evidence>
<dbReference type="InterPro" id="IPR039155">
    <property type="entry name" value="MLEC"/>
</dbReference>
<evidence type="ECO:0000256" key="2">
    <source>
        <dbReference type="ARBA" id="ARBA00009141"/>
    </source>
</evidence>
<dbReference type="InterPro" id="IPR021720">
    <property type="entry name" value="Malectin_dom"/>
</dbReference>
<evidence type="ECO:0000256" key="9">
    <source>
        <dbReference type="ARBA" id="ARBA00023277"/>
    </source>
</evidence>
<keyword evidence="5" id="KW-0256">Endoplasmic reticulum</keyword>
<comment type="similarity">
    <text evidence="2">Belongs to the malectin family.</text>
</comment>